<reference evidence="6" key="1">
    <citation type="submission" date="2023-07" db="EMBL/GenBank/DDBJ databases">
        <title>Novel Mycoplasma species identified in domestic and wild animals.</title>
        <authorList>
            <person name="Volokhov D.V."/>
            <person name="Furtak V.A."/>
            <person name="Zagorodnyaya T.A."/>
        </authorList>
    </citation>
    <scope>NUCLEOTIDE SEQUENCE [LARGE SCALE GENOMIC DNA]</scope>
    <source>
        <strain evidence="6">92-19</strain>
    </source>
</reference>
<dbReference type="Pfam" id="PF11967">
    <property type="entry name" value="RecO_N"/>
    <property type="match status" value="1"/>
</dbReference>
<dbReference type="PANTHER" id="PTHR33991:SF1">
    <property type="entry name" value="DNA REPAIR PROTEIN RECO"/>
    <property type="match status" value="1"/>
</dbReference>
<keyword evidence="2" id="KW-0233">DNA recombination</keyword>
<dbReference type="PANTHER" id="PTHR33991">
    <property type="entry name" value="DNA REPAIR PROTEIN RECO"/>
    <property type="match status" value="1"/>
</dbReference>
<dbReference type="InterPro" id="IPR003717">
    <property type="entry name" value="RecO"/>
</dbReference>
<evidence type="ECO:0000256" key="2">
    <source>
        <dbReference type="ARBA" id="ARBA00023172"/>
    </source>
</evidence>
<dbReference type="SUPFAM" id="SSF50249">
    <property type="entry name" value="Nucleic acid-binding proteins"/>
    <property type="match status" value="1"/>
</dbReference>
<evidence type="ECO:0000313" key="5">
    <source>
        <dbReference type="EMBL" id="MCU0104665.1"/>
    </source>
</evidence>
<dbReference type="Gene3D" id="2.40.50.140">
    <property type="entry name" value="Nucleic acid-binding proteins"/>
    <property type="match status" value="1"/>
</dbReference>
<dbReference type="InterPro" id="IPR012340">
    <property type="entry name" value="NA-bd_OB-fold"/>
</dbReference>
<dbReference type="EMBL" id="JAOEGN010000004">
    <property type="protein sequence ID" value="MCU0104665.1"/>
    <property type="molecule type" value="Genomic_DNA"/>
</dbReference>
<comment type="caution">
    <text evidence="5">The sequence shown here is derived from an EMBL/GenBank/DDBJ whole genome shotgun (WGS) entry which is preliminary data.</text>
</comment>
<proteinExistence type="predicted"/>
<gene>
    <name evidence="5" type="primary">recO</name>
    <name evidence="5" type="ORF">N7603_03235</name>
</gene>
<dbReference type="Proteomes" id="UP001209076">
    <property type="component" value="Unassembled WGS sequence"/>
</dbReference>
<evidence type="ECO:0000313" key="6">
    <source>
        <dbReference type="Proteomes" id="UP001209076"/>
    </source>
</evidence>
<keyword evidence="1" id="KW-0227">DNA damage</keyword>
<accession>A0ABT2PUP1</accession>
<dbReference type="InterPro" id="IPR022572">
    <property type="entry name" value="DNA_rep/recomb_RecO_N"/>
</dbReference>
<dbReference type="NCBIfam" id="TIGR00613">
    <property type="entry name" value="reco"/>
    <property type="match status" value="1"/>
</dbReference>
<organism evidence="5 6">
    <name type="scientific">Paracholeplasma vituli</name>
    <dbReference type="NCBI Taxonomy" id="69473"/>
    <lineage>
        <taxon>Bacteria</taxon>
        <taxon>Bacillati</taxon>
        <taxon>Mycoplasmatota</taxon>
        <taxon>Mollicutes</taxon>
        <taxon>Acholeplasmatales</taxon>
        <taxon>Acholeplasmataceae</taxon>
        <taxon>Paracholeplasma</taxon>
    </lineage>
</organism>
<dbReference type="RefSeq" id="WP_262095913.1">
    <property type="nucleotide sequence ID" value="NZ_JAOEGN010000004.1"/>
</dbReference>
<protein>
    <submittedName>
        <fullName evidence="5">DNA repair protein RecO</fullName>
    </submittedName>
</protein>
<keyword evidence="6" id="KW-1185">Reference proteome</keyword>
<keyword evidence="3" id="KW-0234">DNA repair</keyword>
<evidence type="ECO:0000259" key="4">
    <source>
        <dbReference type="Pfam" id="PF11967"/>
    </source>
</evidence>
<sequence>MTKTSKGLIYKTQDYKESSKLLFVYTPSGKITLVASGVKSYKHEFRVLSQYLTEIEFAYQDKDMYPLSKAKLVDEFTDLKKDYSMLSKQALILEIIDHLVTVDLDHEKIYGLAIEMLRQPFGYMIFALKSLFAFGYRLNFIGDEPTGFSIKNASVTTLNQSEHSDIDLETTIQIAALYFYKTGDSIQLDAPKIRHIEQFIKTFYRYHMEYDLKGLKE</sequence>
<evidence type="ECO:0000256" key="3">
    <source>
        <dbReference type="ARBA" id="ARBA00023204"/>
    </source>
</evidence>
<evidence type="ECO:0000256" key="1">
    <source>
        <dbReference type="ARBA" id="ARBA00022763"/>
    </source>
</evidence>
<feature type="domain" description="DNA replication/recombination mediator RecO N-terminal" evidence="4">
    <location>
        <begin position="1"/>
        <end position="76"/>
    </location>
</feature>
<name>A0ABT2PUP1_9MOLU</name>